<evidence type="ECO:0000259" key="3">
    <source>
        <dbReference type="Pfam" id="PF04195"/>
    </source>
</evidence>
<accession>A0AAD8RG08</accession>
<evidence type="ECO:0000256" key="2">
    <source>
        <dbReference type="SAM" id="MobiDB-lite"/>
    </source>
</evidence>
<protein>
    <recommendedName>
        <fullName evidence="3">Transposase (putative) gypsy type domain-containing protein</fullName>
    </recommendedName>
</protein>
<proteinExistence type="predicted"/>
<feature type="domain" description="Transposase (putative) gypsy type" evidence="3">
    <location>
        <begin position="54"/>
        <end position="120"/>
    </location>
</feature>
<feature type="compositionally biased region" description="Low complexity" evidence="2">
    <location>
        <begin position="317"/>
        <end position="329"/>
    </location>
</feature>
<dbReference type="AlphaFoldDB" id="A0AAD8RG08"/>
<keyword evidence="1" id="KW-0175">Coiled coil</keyword>
<feature type="coiled-coil region" evidence="1">
    <location>
        <begin position="356"/>
        <end position="400"/>
    </location>
</feature>
<dbReference type="Proteomes" id="UP001231189">
    <property type="component" value="Unassembled WGS sequence"/>
</dbReference>
<evidence type="ECO:0000313" key="5">
    <source>
        <dbReference type="Proteomes" id="UP001231189"/>
    </source>
</evidence>
<keyword evidence="5" id="KW-1185">Reference proteome</keyword>
<feature type="region of interest" description="Disordered" evidence="2">
    <location>
        <begin position="265"/>
        <end position="344"/>
    </location>
</feature>
<sequence>MAAQDLGASEWERSKILNQDVNLMKKLGLMKKKDALRFPNEESYLSPPMEYRVSFVDHLIRGLSAPIHDFLRGLLFVYGLQLHHLTPNSILHVSIFIALCECFLGTQPNWAMWKRIFCLRRNGSHNIAYNIGGVVICVCPDVEYFDVKFPDSVQGWRKRWLYVREECADSLEYNIAPFEGSAKILRRRSWDAEAIEEEKTATKTLMTRIHELQNTRGKELSGIQITAYFLRIRVQPLQARKNPLWRYVGDEDVDRLSKDLAKHQVLSSLPPLPEDEEVEEQTVVTDDNQGTSRPESEVAGSHKSAASSERETESEASESSRSLPSAASPKNKRKREYVEDSGTSKAEALTIANKLADDLTLELAKSEKAREKAELDAASVESLRKRLHDAENALSEHTTQQLAREGDIAARLESQNRRFVRKMSQEFELEKPDDDRLLEIYGDEVRQSISDAKAAFSRLFSYFVPKTEQPDTFAALTKCFVPKKDLGLALRQENMKIGVEGTIALVAESQQSVDWVKVGDVKKMETKRWQSLIKATKPSSKKILSFLGYKQTPSPSSAKPEVK</sequence>
<evidence type="ECO:0000256" key="1">
    <source>
        <dbReference type="SAM" id="Coils"/>
    </source>
</evidence>
<dbReference type="PANTHER" id="PTHR33026">
    <property type="entry name" value="OS06G0360600 PROTEIN"/>
    <property type="match status" value="1"/>
</dbReference>
<comment type="caution">
    <text evidence="4">The sequence shown here is derived from an EMBL/GenBank/DDBJ whole genome shotgun (WGS) entry which is preliminary data.</text>
</comment>
<dbReference type="InterPro" id="IPR007321">
    <property type="entry name" value="Transposase_28"/>
</dbReference>
<organism evidence="4 5">
    <name type="scientific">Lolium multiflorum</name>
    <name type="common">Italian ryegrass</name>
    <name type="synonym">Lolium perenne subsp. multiflorum</name>
    <dbReference type="NCBI Taxonomy" id="4521"/>
    <lineage>
        <taxon>Eukaryota</taxon>
        <taxon>Viridiplantae</taxon>
        <taxon>Streptophyta</taxon>
        <taxon>Embryophyta</taxon>
        <taxon>Tracheophyta</taxon>
        <taxon>Spermatophyta</taxon>
        <taxon>Magnoliopsida</taxon>
        <taxon>Liliopsida</taxon>
        <taxon>Poales</taxon>
        <taxon>Poaceae</taxon>
        <taxon>BOP clade</taxon>
        <taxon>Pooideae</taxon>
        <taxon>Poodae</taxon>
        <taxon>Poeae</taxon>
        <taxon>Poeae Chloroplast Group 2 (Poeae type)</taxon>
        <taxon>Loliodinae</taxon>
        <taxon>Loliinae</taxon>
        <taxon>Lolium</taxon>
    </lineage>
</organism>
<dbReference type="Pfam" id="PF04195">
    <property type="entry name" value="Transposase_28"/>
    <property type="match status" value="1"/>
</dbReference>
<dbReference type="EMBL" id="JAUUTY010000006">
    <property type="protein sequence ID" value="KAK1620086.1"/>
    <property type="molecule type" value="Genomic_DNA"/>
</dbReference>
<name>A0AAD8RG08_LOLMU</name>
<evidence type="ECO:0000313" key="4">
    <source>
        <dbReference type="EMBL" id="KAK1620086.1"/>
    </source>
</evidence>
<dbReference type="PANTHER" id="PTHR33026:SF7">
    <property type="entry name" value="OS03G0100275 PROTEIN"/>
    <property type="match status" value="1"/>
</dbReference>
<gene>
    <name evidence="4" type="ORF">QYE76_025603</name>
</gene>
<reference evidence="4" key="1">
    <citation type="submission" date="2023-07" db="EMBL/GenBank/DDBJ databases">
        <title>A chromosome-level genome assembly of Lolium multiflorum.</title>
        <authorList>
            <person name="Chen Y."/>
            <person name="Copetti D."/>
            <person name="Kolliker R."/>
            <person name="Studer B."/>
        </authorList>
    </citation>
    <scope>NUCLEOTIDE SEQUENCE</scope>
    <source>
        <strain evidence="4">02402/16</strain>
        <tissue evidence="4">Leaf</tissue>
    </source>
</reference>